<keyword evidence="3" id="KW-0597">Phosphoprotein</keyword>
<dbReference type="Proteomes" id="UP000284407">
    <property type="component" value="Unassembled WGS sequence"/>
</dbReference>
<evidence type="ECO:0000256" key="1">
    <source>
        <dbReference type="ARBA" id="ARBA00000085"/>
    </source>
</evidence>
<feature type="chain" id="PRO_5019309466" description="histidine kinase" evidence="7">
    <location>
        <begin position="26"/>
        <end position="541"/>
    </location>
</feature>
<keyword evidence="6" id="KW-0812">Transmembrane</keyword>
<dbReference type="InterPro" id="IPR036890">
    <property type="entry name" value="HATPase_C_sf"/>
</dbReference>
<dbReference type="SUPFAM" id="SSF47384">
    <property type="entry name" value="Homodimeric domain of signal transducing histidine kinase"/>
    <property type="match status" value="1"/>
</dbReference>
<dbReference type="GO" id="GO:0000155">
    <property type="term" value="F:phosphorelay sensor kinase activity"/>
    <property type="evidence" value="ECO:0007669"/>
    <property type="project" value="InterPro"/>
</dbReference>
<protein>
    <recommendedName>
        <fullName evidence="2">histidine kinase</fullName>
        <ecNumber evidence="2">2.7.13.3</ecNumber>
    </recommendedName>
</protein>
<accession>A0A420DTW8</accession>
<name>A0A420DTW8_9RHOB</name>
<dbReference type="Pfam" id="PF02518">
    <property type="entry name" value="HATPase_c"/>
    <property type="match status" value="1"/>
</dbReference>
<evidence type="ECO:0000256" key="7">
    <source>
        <dbReference type="SAM" id="SignalP"/>
    </source>
</evidence>
<reference evidence="9 10" key="1">
    <citation type="submission" date="2018-09" db="EMBL/GenBank/DDBJ databases">
        <title>Genomic Encyclopedia of Archaeal and Bacterial Type Strains, Phase II (KMG-II): from individual species to whole genera.</title>
        <authorList>
            <person name="Goeker M."/>
        </authorList>
    </citation>
    <scope>NUCLEOTIDE SEQUENCE [LARGE SCALE GENOMIC DNA]</scope>
    <source>
        <strain evidence="9 10">DSM 11458</strain>
    </source>
</reference>
<keyword evidence="4" id="KW-0808">Transferase</keyword>
<dbReference type="PANTHER" id="PTHR42878">
    <property type="entry name" value="TWO-COMPONENT HISTIDINE KINASE"/>
    <property type="match status" value="1"/>
</dbReference>
<dbReference type="SUPFAM" id="SSF55874">
    <property type="entry name" value="ATPase domain of HSP90 chaperone/DNA topoisomerase II/histidine kinase"/>
    <property type="match status" value="1"/>
</dbReference>
<evidence type="ECO:0000313" key="10">
    <source>
        <dbReference type="Proteomes" id="UP000284407"/>
    </source>
</evidence>
<dbReference type="OrthoDB" id="9795133at2"/>
<feature type="domain" description="Histidine kinase" evidence="8">
    <location>
        <begin position="323"/>
        <end position="535"/>
    </location>
</feature>
<dbReference type="InterPro" id="IPR003661">
    <property type="entry name" value="HisK_dim/P_dom"/>
</dbReference>
<dbReference type="GO" id="GO:0000156">
    <property type="term" value="F:phosphorelay response regulator activity"/>
    <property type="evidence" value="ECO:0007669"/>
    <property type="project" value="TreeGrafter"/>
</dbReference>
<dbReference type="GO" id="GO:0030295">
    <property type="term" value="F:protein kinase activator activity"/>
    <property type="evidence" value="ECO:0007669"/>
    <property type="project" value="TreeGrafter"/>
</dbReference>
<dbReference type="InterPro" id="IPR050351">
    <property type="entry name" value="BphY/WalK/GraS-like"/>
</dbReference>
<keyword evidence="6" id="KW-0472">Membrane</keyword>
<evidence type="ECO:0000256" key="5">
    <source>
        <dbReference type="ARBA" id="ARBA00022777"/>
    </source>
</evidence>
<feature type="signal peptide" evidence="7">
    <location>
        <begin position="1"/>
        <end position="25"/>
    </location>
</feature>
<proteinExistence type="predicted"/>
<comment type="catalytic activity">
    <reaction evidence="1">
        <text>ATP + protein L-histidine = ADP + protein N-phospho-L-histidine.</text>
        <dbReference type="EC" id="2.7.13.3"/>
    </reaction>
</comment>
<sequence length="541" mass="59475">MALRCVQWHVCYFLMLVAAFPVVSAADNTSLRMDYNAFDHSTFFSPDRIEPEPPTHRGDVAGAIAHTTTGEVVAGEITLANISTRSPAIVDEQKVAGASSQDSEQTGDLTTRFGVVKERQWLRQRLVSPHGIMSYPFFWWLVASCTLIILLSVFLVCQAATYRKRLENSQQDSKLNSLLVSALDQIAASIVIYDSDLLAIHWNAGFERAFPSLIPDFENGKSMPEMIAQSYRDGTIQSDMTDTEIDCFVDGLIEKMRDGTSPTRTVRLGAGQAFEARDFKVGANNYASIRVDVTRLQDQQDTIADQAKRLEIVNGQLQSFAFIAAHDLRAPLYQQQALMGFIVEDMAEARITVPPEVQANWTVIEALSGRMMVLIKDLLAFAQAEVKDQPKDLVSPSKRLEDIVALVNQKAGFEVVIAPDMPEVLVNATAFDTVMRNLISNGIKHHDKQKGRVTVRGQVDGAFVRISVEDDGVGIPSQHIGTIFEPFKRLSASGDGIGLGLAHIKKTVEAWGGSVSVTPLMPRGSVFAITIPNHRLTLISS</sequence>
<dbReference type="Gene3D" id="3.30.565.10">
    <property type="entry name" value="Histidine kinase-like ATPase, C-terminal domain"/>
    <property type="match status" value="1"/>
</dbReference>
<dbReference type="PRINTS" id="PR00344">
    <property type="entry name" value="BCTRLSENSOR"/>
</dbReference>
<evidence type="ECO:0000256" key="3">
    <source>
        <dbReference type="ARBA" id="ARBA00022553"/>
    </source>
</evidence>
<dbReference type="GO" id="GO:0007234">
    <property type="term" value="P:osmosensory signaling via phosphorelay pathway"/>
    <property type="evidence" value="ECO:0007669"/>
    <property type="project" value="TreeGrafter"/>
</dbReference>
<dbReference type="CDD" id="cd00075">
    <property type="entry name" value="HATPase"/>
    <property type="match status" value="1"/>
</dbReference>
<dbReference type="PANTHER" id="PTHR42878:SF15">
    <property type="entry name" value="BACTERIOPHYTOCHROME"/>
    <property type="match status" value="1"/>
</dbReference>
<dbReference type="STRING" id="1443111.Z949_480"/>
<dbReference type="InterPro" id="IPR005467">
    <property type="entry name" value="His_kinase_dom"/>
</dbReference>
<keyword evidence="6" id="KW-1133">Transmembrane helix</keyword>
<evidence type="ECO:0000256" key="2">
    <source>
        <dbReference type="ARBA" id="ARBA00012438"/>
    </source>
</evidence>
<evidence type="ECO:0000313" key="9">
    <source>
        <dbReference type="EMBL" id="RKE97774.1"/>
    </source>
</evidence>
<evidence type="ECO:0000256" key="4">
    <source>
        <dbReference type="ARBA" id="ARBA00022679"/>
    </source>
</evidence>
<dbReference type="EC" id="2.7.13.3" evidence="2"/>
<keyword evidence="5 9" id="KW-0418">Kinase</keyword>
<dbReference type="Gene3D" id="1.10.287.130">
    <property type="match status" value="1"/>
</dbReference>
<gene>
    <name evidence="9" type="ORF">C8N30_2401</name>
</gene>
<dbReference type="PROSITE" id="PS50109">
    <property type="entry name" value="HIS_KIN"/>
    <property type="match status" value="1"/>
</dbReference>
<dbReference type="SMART" id="SM00387">
    <property type="entry name" value="HATPase_c"/>
    <property type="match status" value="1"/>
</dbReference>
<keyword evidence="7" id="KW-0732">Signal</keyword>
<dbReference type="InterPro" id="IPR003594">
    <property type="entry name" value="HATPase_dom"/>
</dbReference>
<organism evidence="9 10">
    <name type="scientific">Sulfitobacter guttiformis</name>
    <dbReference type="NCBI Taxonomy" id="74349"/>
    <lineage>
        <taxon>Bacteria</taxon>
        <taxon>Pseudomonadati</taxon>
        <taxon>Pseudomonadota</taxon>
        <taxon>Alphaproteobacteria</taxon>
        <taxon>Rhodobacterales</taxon>
        <taxon>Roseobacteraceae</taxon>
        <taxon>Sulfitobacter</taxon>
    </lineage>
</organism>
<dbReference type="InterPro" id="IPR004358">
    <property type="entry name" value="Sig_transdc_His_kin-like_C"/>
</dbReference>
<evidence type="ECO:0000259" key="8">
    <source>
        <dbReference type="PROSITE" id="PS50109"/>
    </source>
</evidence>
<dbReference type="CDD" id="cd00082">
    <property type="entry name" value="HisKA"/>
    <property type="match status" value="1"/>
</dbReference>
<dbReference type="AlphaFoldDB" id="A0A420DTW8"/>
<feature type="transmembrane region" description="Helical" evidence="6">
    <location>
        <begin position="137"/>
        <end position="157"/>
    </location>
</feature>
<keyword evidence="10" id="KW-1185">Reference proteome</keyword>
<dbReference type="EMBL" id="RAQK01000001">
    <property type="protein sequence ID" value="RKE97774.1"/>
    <property type="molecule type" value="Genomic_DNA"/>
</dbReference>
<dbReference type="InterPro" id="IPR036097">
    <property type="entry name" value="HisK_dim/P_sf"/>
</dbReference>
<comment type="caution">
    <text evidence="9">The sequence shown here is derived from an EMBL/GenBank/DDBJ whole genome shotgun (WGS) entry which is preliminary data.</text>
</comment>
<evidence type="ECO:0000256" key="6">
    <source>
        <dbReference type="SAM" id="Phobius"/>
    </source>
</evidence>